<evidence type="ECO:0000313" key="1">
    <source>
        <dbReference type="EMBL" id="DAF62870.1"/>
    </source>
</evidence>
<name>A0A8S5THX3_9CAUD</name>
<dbReference type="EMBL" id="BK032829">
    <property type="protein sequence ID" value="DAF62870.1"/>
    <property type="molecule type" value="Genomic_DNA"/>
</dbReference>
<sequence>MLSEFCGPRCIHCCPVHRNGDFNFFAKHQADFNGFIQLCDLPCQLSHCFAKYFVRYHFHIFSTSVVVHAVQQMFDCDYIIIQHLLDDKTANLTSVGFQRITQDFRKKAGKKDDDYCPTHCRFDGTLRFIGRFYVAPMREK</sequence>
<proteinExistence type="predicted"/>
<accession>A0A8S5THX3</accession>
<organism evidence="1">
    <name type="scientific">Myoviridae sp. ctYGJ17</name>
    <dbReference type="NCBI Taxonomy" id="2827692"/>
    <lineage>
        <taxon>Viruses</taxon>
        <taxon>Duplodnaviria</taxon>
        <taxon>Heunggongvirae</taxon>
        <taxon>Uroviricota</taxon>
        <taxon>Caudoviricetes</taxon>
    </lineage>
</organism>
<reference evidence="1" key="1">
    <citation type="journal article" date="2021" name="Proc. Natl. Acad. Sci. U.S.A.">
        <title>A Catalog of Tens of Thousands of Viruses from Human Metagenomes Reveals Hidden Associations with Chronic Diseases.</title>
        <authorList>
            <person name="Tisza M.J."/>
            <person name="Buck C.B."/>
        </authorList>
    </citation>
    <scope>NUCLEOTIDE SEQUENCE</scope>
    <source>
        <strain evidence="1">CtYGJ17</strain>
    </source>
</reference>
<protein>
    <submittedName>
        <fullName evidence="1">Uncharacterized protein</fullName>
    </submittedName>
</protein>